<evidence type="ECO:0000313" key="2">
    <source>
        <dbReference type="EMBL" id="CAJ0939424.1"/>
    </source>
</evidence>
<reference evidence="2" key="1">
    <citation type="submission" date="2023-07" db="EMBL/GenBank/DDBJ databases">
        <authorList>
            <person name="Stuckert A."/>
        </authorList>
    </citation>
    <scope>NUCLEOTIDE SEQUENCE</scope>
</reference>
<evidence type="ECO:0000256" key="1">
    <source>
        <dbReference type="SAM" id="MobiDB-lite"/>
    </source>
</evidence>
<evidence type="ECO:0000313" key="3">
    <source>
        <dbReference type="Proteomes" id="UP001176940"/>
    </source>
</evidence>
<name>A0ABN9LFH9_9NEOB</name>
<dbReference type="EMBL" id="CAUEEQ010015562">
    <property type="protein sequence ID" value="CAJ0939424.1"/>
    <property type="molecule type" value="Genomic_DNA"/>
</dbReference>
<protein>
    <submittedName>
        <fullName evidence="2">Uncharacterized protein</fullName>
    </submittedName>
</protein>
<keyword evidence="3" id="KW-1185">Reference proteome</keyword>
<dbReference type="Proteomes" id="UP001176940">
    <property type="component" value="Unassembled WGS sequence"/>
</dbReference>
<proteinExistence type="predicted"/>
<feature type="non-terminal residue" evidence="2">
    <location>
        <position position="172"/>
    </location>
</feature>
<organism evidence="2 3">
    <name type="scientific">Ranitomeya imitator</name>
    <name type="common">mimic poison frog</name>
    <dbReference type="NCBI Taxonomy" id="111125"/>
    <lineage>
        <taxon>Eukaryota</taxon>
        <taxon>Metazoa</taxon>
        <taxon>Chordata</taxon>
        <taxon>Craniata</taxon>
        <taxon>Vertebrata</taxon>
        <taxon>Euteleostomi</taxon>
        <taxon>Amphibia</taxon>
        <taxon>Batrachia</taxon>
        <taxon>Anura</taxon>
        <taxon>Neobatrachia</taxon>
        <taxon>Hyloidea</taxon>
        <taxon>Dendrobatidae</taxon>
        <taxon>Dendrobatinae</taxon>
        <taxon>Ranitomeya</taxon>
    </lineage>
</organism>
<accession>A0ABN9LFH9</accession>
<feature type="region of interest" description="Disordered" evidence="1">
    <location>
        <begin position="1"/>
        <end position="54"/>
    </location>
</feature>
<feature type="compositionally biased region" description="Basic and acidic residues" evidence="1">
    <location>
        <begin position="1"/>
        <end position="28"/>
    </location>
</feature>
<gene>
    <name evidence="2" type="ORF">RIMI_LOCUS8012513</name>
</gene>
<comment type="caution">
    <text evidence="2">The sequence shown here is derived from an EMBL/GenBank/DDBJ whole genome shotgun (WGS) entry which is preliminary data.</text>
</comment>
<sequence>MERSRERGERSGKGSGGEKRRQCWRPEDSETVTIPDSTRDDKYDENLDETEEEQMLEGKINYNERMRCSQMRWNATRSASQKPVSEVSWFEKFPTPPWDPKENLPETMPASSSFMTFSGTRNVGWYVTVHLTGVGVSVLEHFKRGRHLFSIHCFLTNTSNYEHLTPGPYDCQ</sequence>